<dbReference type="PIRSF" id="PIRSF001112">
    <property type="entry name" value="Epoxide_hydrolase"/>
    <property type="match status" value="1"/>
</dbReference>
<reference evidence="5 6" key="1">
    <citation type="submission" date="2014-05" db="EMBL/GenBank/DDBJ databases">
        <title>Draft Genome Sequence of Kitasatospora cheerisanensis KCTC 2395.</title>
        <authorList>
            <person name="Nam D.H."/>
        </authorList>
    </citation>
    <scope>NUCLEOTIDE SEQUENCE [LARGE SCALE GENOMIC DNA]</scope>
    <source>
        <strain evidence="5 6">KCTC 2395</strain>
    </source>
</reference>
<comment type="similarity">
    <text evidence="1">Belongs to the peptidase S33 family.</text>
</comment>
<dbReference type="RefSeq" id="WP_035867642.1">
    <property type="nucleotide sequence ID" value="NZ_KK853997.1"/>
</dbReference>
<evidence type="ECO:0000256" key="2">
    <source>
        <dbReference type="ARBA" id="ARBA00022797"/>
    </source>
</evidence>
<dbReference type="Proteomes" id="UP000027178">
    <property type="component" value="Unassembled WGS sequence"/>
</dbReference>
<evidence type="ECO:0000313" key="5">
    <source>
        <dbReference type="EMBL" id="KDN82212.1"/>
    </source>
</evidence>
<evidence type="ECO:0000256" key="3">
    <source>
        <dbReference type="ARBA" id="ARBA00022801"/>
    </source>
</evidence>
<keyword evidence="6" id="KW-1185">Reference proteome</keyword>
<dbReference type="HOGENOM" id="CLU_019414_0_1_11"/>
<comment type="caution">
    <text evidence="5">The sequence shown here is derived from an EMBL/GenBank/DDBJ whole genome shotgun (WGS) entry which is preliminary data.</text>
</comment>
<evidence type="ECO:0000256" key="1">
    <source>
        <dbReference type="ARBA" id="ARBA00010088"/>
    </source>
</evidence>
<dbReference type="InterPro" id="IPR010497">
    <property type="entry name" value="Epoxide_hydro_N"/>
</dbReference>
<dbReference type="InterPro" id="IPR000639">
    <property type="entry name" value="Epox_hydrolase-like"/>
</dbReference>
<evidence type="ECO:0000259" key="4">
    <source>
        <dbReference type="Pfam" id="PF06441"/>
    </source>
</evidence>
<gene>
    <name evidence="5" type="ORF">KCH_60460</name>
</gene>
<dbReference type="GO" id="GO:0097176">
    <property type="term" value="P:epoxide metabolic process"/>
    <property type="evidence" value="ECO:0007669"/>
    <property type="project" value="TreeGrafter"/>
</dbReference>
<accession>A0A066YM62</accession>
<dbReference type="AlphaFoldDB" id="A0A066YM62"/>
<dbReference type="InterPro" id="IPR016292">
    <property type="entry name" value="Epoxide_hydrolase"/>
</dbReference>
<sequence length="372" mass="41421">MIKPFRIDIPQADLDDLADRLSRTRWPNEVAGAGWDYGFPLARLKELAEHWRSGYDWRAHEARLNELPHFTTEIDGQRIHFLHVRSPKPDALALVLTHGWPGSFLEFLDVIEPLSRDFHLVIPSVPGYGFSGPTRERGWDTARIARVWAELMRRLGYERYGAQGGDFGAGISLALGAVAPERVVGVHVNYLPTPPDPAAGIELSAADEERLDKIRQLMANRPPYQALQALTPQTIGYPLTDSPVGQLVWIAERFAHWTDPAAPIDDDRMLTDVALYWFTATAASSARLHHDAPRGGLPCPVPVGVAVFAHDITRSVRPLAERRYDIRHWSEFERGGHFAAMEVPAAFAGDVREFFTTLAAEADRSASRGLGC</sequence>
<dbReference type="Pfam" id="PF06441">
    <property type="entry name" value="EHN"/>
    <property type="match status" value="1"/>
</dbReference>
<feature type="domain" description="Epoxide hydrolase N-terminal" evidence="4">
    <location>
        <begin position="2"/>
        <end position="107"/>
    </location>
</feature>
<dbReference type="PRINTS" id="PR00412">
    <property type="entry name" value="EPOXHYDRLASE"/>
</dbReference>
<dbReference type="SUPFAM" id="SSF53474">
    <property type="entry name" value="alpha/beta-Hydrolases"/>
    <property type="match status" value="1"/>
</dbReference>
<dbReference type="Gene3D" id="3.40.50.1820">
    <property type="entry name" value="alpha/beta hydrolase"/>
    <property type="match status" value="1"/>
</dbReference>
<organism evidence="5 6">
    <name type="scientific">Kitasatospora cheerisanensis KCTC 2395</name>
    <dbReference type="NCBI Taxonomy" id="1348663"/>
    <lineage>
        <taxon>Bacteria</taxon>
        <taxon>Bacillati</taxon>
        <taxon>Actinomycetota</taxon>
        <taxon>Actinomycetes</taxon>
        <taxon>Kitasatosporales</taxon>
        <taxon>Streptomycetaceae</taxon>
        <taxon>Kitasatospora</taxon>
    </lineage>
</organism>
<dbReference type="PATRIC" id="fig|1348663.4.peg.5848"/>
<dbReference type="eggNOG" id="COG0596">
    <property type="taxonomic scope" value="Bacteria"/>
</dbReference>
<proteinExistence type="inferred from homology"/>
<protein>
    <submittedName>
        <fullName evidence="5">Epoxide hydrolase</fullName>
    </submittedName>
</protein>
<dbReference type="OrthoDB" id="4654311at2"/>
<keyword evidence="2" id="KW-0058">Aromatic hydrocarbons catabolism</keyword>
<evidence type="ECO:0000313" key="6">
    <source>
        <dbReference type="Proteomes" id="UP000027178"/>
    </source>
</evidence>
<dbReference type="GO" id="GO:0004301">
    <property type="term" value="F:epoxide hydrolase activity"/>
    <property type="evidence" value="ECO:0007669"/>
    <property type="project" value="TreeGrafter"/>
</dbReference>
<dbReference type="InterPro" id="IPR029058">
    <property type="entry name" value="AB_hydrolase_fold"/>
</dbReference>
<dbReference type="PANTHER" id="PTHR21661">
    <property type="entry name" value="EPOXIDE HYDROLASE 1-RELATED"/>
    <property type="match status" value="1"/>
</dbReference>
<name>A0A066YM62_9ACTN</name>
<dbReference type="PANTHER" id="PTHR21661:SF35">
    <property type="entry name" value="EPOXIDE HYDROLASE"/>
    <property type="match status" value="1"/>
</dbReference>
<dbReference type="EMBL" id="JNBY01000116">
    <property type="protein sequence ID" value="KDN82212.1"/>
    <property type="molecule type" value="Genomic_DNA"/>
</dbReference>
<keyword evidence="3 5" id="KW-0378">Hydrolase</keyword>